<accession>A0A8J3R6P8</accession>
<dbReference type="Proteomes" id="UP000610966">
    <property type="component" value="Unassembled WGS sequence"/>
</dbReference>
<evidence type="ECO:0000313" key="2">
    <source>
        <dbReference type="Proteomes" id="UP000610966"/>
    </source>
</evidence>
<protein>
    <submittedName>
        <fullName evidence="1">Uncharacterized protein</fullName>
    </submittedName>
</protein>
<reference evidence="1" key="1">
    <citation type="submission" date="2021-01" db="EMBL/GenBank/DDBJ databases">
        <title>Whole genome shotgun sequence of Sphaerimonospora thailandensis NBRC 107569.</title>
        <authorList>
            <person name="Komaki H."/>
            <person name="Tamura T."/>
        </authorList>
    </citation>
    <scope>NUCLEOTIDE SEQUENCE</scope>
    <source>
        <strain evidence="1">NBRC 107569</strain>
    </source>
</reference>
<evidence type="ECO:0000313" key="1">
    <source>
        <dbReference type="EMBL" id="GIH69443.1"/>
    </source>
</evidence>
<dbReference type="RefSeq" id="WP_204013998.1">
    <property type="nucleotide sequence ID" value="NZ_BOOG01000014.1"/>
</dbReference>
<organism evidence="1 2">
    <name type="scientific">Sphaerimonospora thailandensis</name>
    <dbReference type="NCBI Taxonomy" id="795644"/>
    <lineage>
        <taxon>Bacteria</taxon>
        <taxon>Bacillati</taxon>
        <taxon>Actinomycetota</taxon>
        <taxon>Actinomycetes</taxon>
        <taxon>Streptosporangiales</taxon>
        <taxon>Streptosporangiaceae</taxon>
        <taxon>Sphaerimonospora</taxon>
    </lineage>
</organism>
<dbReference type="AlphaFoldDB" id="A0A8J3R6P8"/>
<comment type="caution">
    <text evidence="1">The sequence shown here is derived from an EMBL/GenBank/DDBJ whole genome shotgun (WGS) entry which is preliminary data.</text>
</comment>
<name>A0A8J3R6P8_9ACTN</name>
<gene>
    <name evidence="1" type="ORF">Mth01_16960</name>
</gene>
<keyword evidence="2" id="KW-1185">Reference proteome</keyword>
<sequence length="143" mass="14814">MDVGAIRQALADAVSAAAIPGLSCFGYVPDSVPVPCFYAGEVEIDFDRAFGRGLDEVRVTCRVLVSRADDKSGQAALDAYLAGSGPGSLKTAIEAARGAPGVPALGGLAHDVHVVRVQGYRLYTVGEVEYYGAEITVRVIGKG</sequence>
<proteinExistence type="predicted"/>
<dbReference type="EMBL" id="BOOG01000014">
    <property type="protein sequence ID" value="GIH69443.1"/>
    <property type="molecule type" value="Genomic_DNA"/>
</dbReference>